<dbReference type="EMBL" id="JBHUDO010000002">
    <property type="protein sequence ID" value="MFD1646085.1"/>
    <property type="molecule type" value="Genomic_DNA"/>
</dbReference>
<gene>
    <name evidence="1" type="ORF">ACFSBL_10365</name>
</gene>
<sequence>MTSDRDPSLVARMREIEIRRSWQSPDSFTDTEEVVALSQEFMEVAFQDDDFRFLNTALKLNDWIRSYGTDPELVSEIEVAEEKSLRKLRERRGIEL</sequence>
<dbReference type="AlphaFoldDB" id="A0ABD6DL15"/>
<dbReference type="RefSeq" id="WP_256398391.1">
    <property type="nucleotide sequence ID" value="NZ_JANHJR010000001.1"/>
</dbReference>
<proteinExistence type="predicted"/>
<evidence type="ECO:0000313" key="1">
    <source>
        <dbReference type="EMBL" id="MFD1646085.1"/>
    </source>
</evidence>
<organism evidence="1 2">
    <name type="scientific">Haloarchaeobius litoreus</name>
    <dbReference type="NCBI Taxonomy" id="755306"/>
    <lineage>
        <taxon>Archaea</taxon>
        <taxon>Methanobacteriati</taxon>
        <taxon>Methanobacteriota</taxon>
        <taxon>Stenosarchaea group</taxon>
        <taxon>Halobacteria</taxon>
        <taxon>Halobacteriales</taxon>
        <taxon>Halorubellaceae</taxon>
        <taxon>Haloarchaeobius</taxon>
    </lineage>
</organism>
<accession>A0ABD6DL15</accession>
<protein>
    <submittedName>
        <fullName evidence="1">Uncharacterized protein</fullName>
    </submittedName>
</protein>
<comment type="caution">
    <text evidence="1">The sequence shown here is derived from an EMBL/GenBank/DDBJ whole genome shotgun (WGS) entry which is preliminary data.</text>
</comment>
<reference evidence="1 2" key="1">
    <citation type="journal article" date="2019" name="Int. J. Syst. Evol. Microbiol.">
        <title>The Global Catalogue of Microorganisms (GCM) 10K type strain sequencing project: providing services to taxonomists for standard genome sequencing and annotation.</title>
        <authorList>
            <consortium name="The Broad Institute Genomics Platform"/>
            <consortium name="The Broad Institute Genome Sequencing Center for Infectious Disease"/>
            <person name="Wu L."/>
            <person name="Ma J."/>
        </authorList>
    </citation>
    <scope>NUCLEOTIDE SEQUENCE [LARGE SCALE GENOMIC DNA]</scope>
    <source>
        <strain evidence="1 2">CGMCC 1.10390</strain>
    </source>
</reference>
<dbReference type="Proteomes" id="UP001597034">
    <property type="component" value="Unassembled WGS sequence"/>
</dbReference>
<evidence type="ECO:0000313" key="2">
    <source>
        <dbReference type="Proteomes" id="UP001597034"/>
    </source>
</evidence>
<keyword evidence="2" id="KW-1185">Reference proteome</keyword>
<name>A0ABD6DL15_9EURY</name>